<accession>A0A450ZZK9</accession>
<sequence>MRVILNKYMKRYKVNLSDGAKQDFHESYDYMAGVSSDRRISAYFVKGLNDYIKEAPSHFPARFPVYRNNVRKAVYTKNRNYIILFEIHEETSEVFVLLITNAKQYAKYHNI</sequence>
<reference evidence="3" key="1">
    <citation type="submission" date="2019-02" db="EMBL/GenBank/DDBJ databases">
        <authorList>
            <person name="Gruber-Vodicka R. H."/>
            <person name="Seah K. B. B."/>
        </authorList>
    </citation>
    <scope>NUCLEOTIDE SEQUENCE</scope>
    <source>
        <strain evidence="2">BECK_BZ123</strain>
        <strain evidence="1">BECK_BZ125</strain>
        <strain evidence="3">BECK_BZ126</strain>
    </source>
</reference>
<name>A0A450ZZK9_9GAMM</name>
<evidence type="ECO:0000313" key="2">
    <source>
        <dbReference type="EMBL" id="VFK42411.1"/>
    </source>
</evidence>
<dbReference type="Gene3D" id="3.30.2310.20">
    <property type="entry name" value="RelE-like"/>
    <property type="match status" value="1"/>
</dbReference>
<dbReference type="EMBL" id="CAADFW010000030">
    <property type="protein sequence ID" value="VFK59223.1"/>
    <property type="molecule type" value="Genomic_DNA"/>
</dbReference>
<evidence type="ECO:0000313" key="1">
    <source>
        <dbReference type="EMBL" id="VFK42026.1"/>
    </source>
</evidence>
<dbReference type="AlphaFoldDB" id="A0A450ZZK9"/>
<organism evidence="3">
    <name type="scientific">Candidatus Kentrum sp. TC</name>
    <dbReference type="NCBI Taxonomy" id="2126339"/>
    <lineage>
        <taxon>Bacteria</taxon>
        <taxon>Pseudomonadati</taxon>
        <taxon>Pseudomonadota</taxon>
        <taxon>Gammaproteobacteria</taxon>
        <taxon>Candidatus Kentrum</taxon>
    </lineage>
</organism>
<dbReference type="InterPro" id="IPR035093">
    <property type="entry name" value="RelE/ParE_toxin_dom_sf"/>
</dbReference>
<dbReference type="EMBL" id="CAADFS010000012">
    <property type="protein sequence ID" value="VFK42411.1"/>
    <property type="molecule type" value="Genomic_DNA"/>
</dbReference>
<proteinExistence type="predicted"/>
<evidence type="ECO:0008006" key="4">
    <source>
        <dbReference type="Google" id="ProtNLM"/>
    </source>
</evidence>
<evidence type="ECO:0000313" key="3">
    <source>
        <dbReference type="EMBL" id="VFK59223.1"/>
    </source>
</evidence>
<dbReference type="EMBL" id="CAADFT010000016">
    <property type="protein sequence ID" value="VFK42026.1"/>
    <property type="molecule type" value="Genomic_DNA"/>
</dbReference>
<protein>
    <recommendedName>
        <fullName evidence="4">ParE toxin of type II toxin-antitoxin system, parDE</fullName>
    </recommendedName>
</protein>
<gene>
    <name evidence="2" type="ORF">BECKTC1821D_GA0114238_101229</name>
    <name evidence="1" type="ORF">BECKTC1821E_GA0114239_101628</name>
    <name evidence="3" type="ORF">BECKTC1821F_GA0114240_103028</name>
</gene>